<feature type="domain" description="Fe2OG dioxygenase" evidence="3">
    <location>
        <begin position="135"/>
        <end position="250"/>
    </location>
</feature>
<organism evidence="4 5">
    <name type="scientific">Ostreobium quekettii</name>
    <dbReference type="NCBI Taxonomy" id="121088"/>
    <lineage>
        <taxon>Eukaryota</taxon>
        <taxon>Viridiplantae</taxon>
        <taxon>Chlorophyta</taxon>
        <taxon>core chlorophytes</taxon>
        <taxon>Ulvophyceae</taxon>
        <taxon>TCBD clade</taxon>
        <taxon>Bryopsidales</taxon>
        <taxon>Ostreobineae</taxon>
        <taxon>Ostreobiaceae</taxon>
        <taxon>Ostreobium</taxon>
    </lineage>
</organism>
<evidence type="ECO:0000259" key="3">
    <source>
        <dbReference type="PROSITE" id="PS51471"/>
    </source>
</evidence>
<evidence type="ECO:0000256" key="1">
    <source>
        <dbReference type="RuleBase" id="RU003682"/>
    </source>
</evidence>
<keyword evidence="5" id="KW-1185">Reference proteome</keyword>
<gene>
    <name evidence="4" type="ORF">OSTQU699_LOCUS7676</name>
</gene>
<keyword evidence="1" id="KW-0479">Metal-binding</keyword>
<dbReference type="PROSITE" id="PS51471">
    <property type="entry name" value="FE2OG_OXY"/>
    <property type="match status" value="1"/>
</dbReference>
<evidence type="ECO:0000313" key="5">
    <source>
        <dbReference type="Proteomes" id="UP000708148"/>
    </source>
</evidence>
<accession>A0A8S1J597</accession>
<dbReference type="Proteomes" id="UP000708148">
    <property type="component" value="Unassembled WGS sequence"/>
</dbReference>
<reference evidence="4" key="1">
    <citation type="submission" date="2020-12" db="EMBL/GenBank/DDBJ databases">
        <authorList>
            <person name="Iha C."/>
        </authorList>
    </citation>
    <scope>NUCLEOTIDE SEQUENCE</scope>
</reference>
<keyword evidence="1" id="KW-0408">Iron</keyword>
<dbReference type="Gene3D" id="2.60.120.620">
    <property type="entry name" value="q2cbj1_9rhob like domain"/>
    <property type="match status" value="1"/>
</dbReference>
<evidence type="ECO:0000256" key="2">
    <source>
        <dbReference type="SAM" id="Phobius"/>
    </source>
</evidence>
<dbReference type="GO" id="GO:0016491">
    <property type="term" value="F:oxidoreductase activity"/>
    <property type="evidence" value="ECO:0007669"/>
    <property type="project" value="UniProtKB-KW"/>
</dbReference>
<dbReference type="AlphaFoldDB" id="A0A8S1J597"/>
<evidence type="ECO:0000313" key="4">
    <source>
        <dbReference type="EMBL" id="CAD7702319.1"/>
    </source>
</evidence>
<keyword evidence="2" id="KW-0472">Membrane</keyword>
<name>A0A8S1J597_9CHLO</name>
<comment type="caution">
    <text evidence="4">The sequence shown here is derived from an EMBL/GenBank/DDBJ whole genome shotgun (WGS) entry which is preliminary data.</text>
</comment>
<dbReference type="InterPro" id="IPR005123">
    <property type="entry name" value="Oxoglu/Fe-dep_dioxygenase_dom"/>
</dbReference>
<protein>
    <recommendedName>
        <fullName evidence="3">Fe2OG dioxygenase domain-containing protein</fullName>
    </recommendedName>
</protein>
<comment type="similarity">
    <text evidence="1">Belongs to the iron/ascorbate-dependent oxidoreductase family.</text>
</comment>
<proteinExistence type="inferred from homology"/>
<keyword evidence="2" id="KW-1133">Transmembrane helix</keyword>
<dbReference type="GO" id="GO:0046872">
    <property type="term" value="F:metal ion binding"/>
    <property type="evidence" value="ECO:0007669"/>
    <property type="project" value="UniProtKB-KW"/>
</dbReference>
<feature type="transmembrane region" description="Helical" evidence="2">
    <location>
        <begin position="20"/>
        <end position="42"/>
    </location>
</feature>
<dbReference type="OrthoDB" id="203880at2759"/>
<dbReference type="EMBL" id="CAJHUC010001783">
    <property type="protein sequence ID" value="CAD7702319.1"/>
    <property type="molecule type" value="Genomic_DNA"/>
</dbReference>
<keyword evidence="2" id="KW-0812">Transmembrane</keyword>
<keyword evidence="1" id="KW-0560">Oxidoreductase</keyword>
<sequence length="267" mass="30723">MLALDSKDVRRLALRLRRDACRCTQWHVIGSIAAILLLWWHWLSVTEVVHRSCYPDQPLAIVRQQFLPRHVFSDIQTAASGDALVETNQLNEENFKYTRGWLMKFNREGLARVRGNDSWAYAVRYFDAVENPEANAFVMNLLVAEQPPPSEGDAVGPHYDDTIDVDAPGQFMAHQVNVLYTSVPQKLRGGELEVWPYEHDNTELDKAIITPAENTMVEFRGDACHRVRGFWSPSGARRISIVVEQYRIPEKLYKHTREFCFSSECDE</sequence>